<proteinExistence type="predicted"/>
<sequence>SDANKELRIRICNELLVKFGINNFLPRLITVDETWIYWRNEETFSQTKCWAGGGISRTTNVSRTLTPEKSLAVFFWDCKGVVFWCLLQQGQTMTSEIYCTLLDELKRNVQEKRRRSFDSENHGFQLLQDNARPHTARATSQKLQDINLPSLPHPP</sequence>
<dbReference type="EMBL" id="U51172">
    <property type="protein sequence ID" value="AAB61382.1"/>
    <property type="molecule type" value="Genomic_DNA"/>
</dbReference>
<reference evidence="1" key="1">
    <citation type="journal article" date="1997" name="J. Hered.">
        <title>Multiple Mariner transposons in flatworms and hydras are related to those of insects.</title>
        <authorList>
            <person name="Robertson H.M."/>
        </authorList>
    </citation>
    <scope>NUCLEOTIDE SEQUENCE</scope>
</reference>
<dbReference type="GO" id="GO:0003676">
    <property type="term" value="F:nucleic acid binding"/>
    <property type="evidence" value="ECO:0007669"/>
    <property type="project" value="InterPro"/>
</dbReference>
<feature type="non-terminal residue" evidence="1">
    <location>
        <position position="1"/>
    </location>
</feature>
<dbReference type="Pfam" id="PF01359">
    <property type="entry name" value="Transposase_1"/>
    <property type="match status" value="1"/>
</dbReference>
<dbReference type="PANTHER" id="PTHR46060">
    <property type="entry name" value="MARINER MOS1 TRANSPOSASE-LIKE PROTEIN"/>
    <property type="match status" value="1"/>
</dbReference>
<dbReference type="Gene3D" id="3.30.420.10">
    <property type="entry name" value="Ribonuclease H-like superfamily/Ribonuclease H"/>
    <property type="match status" value="1"/>
</dbReference>
<dbReference type="InterPro" id="IPR036397">
    <property type="entry name" value="RNaseH_sf"/>
</dbReference>
<organism evidence="1">
    <name type="scientific">Bdelloura candida</name>
    <name type="common">Horseshoe crab flatworm</name>
    <dbReference type="NCBI Taxonomy" id="46766"/>
    <lineage>
        <taxon>Eukaryota</taxon>
        <taxon>Metazoa</taxon>
        <taxon>Spiralia</taxon>
        <taxon>Lophotrochozoa</taxon>
        <taxon>Platyhelminthes</taxon>
        <taxon>Rhabditophora</taxon>
        <taxon>Seriata</taxon>
        <taxon>Tricladida</taxon>
        <taxon>Maricola</taxon>
        <taxon>Bdellouroidea</taxon>
        <taxon>Bdellouridae</taxon>
        <taxon>Bdellourinae</taxon>
        <taxon>Bdelloura</taxon>
    </lineage>
</organism>
<protein>
    <submittedName>
        <fullName evidence="1">Transposase</fullName>
    </submittedName>
</protein>
<dbReference type="InterPro" id="IPR052709">
    <property type="entry name" value="Transposase-MT_Hybrid"/>
</dbReference>
<evidence type="ECO:0000313" key="1">
    <source>
        <dbReference type="EMBL" id="AAB61382.1"/>
    </source>
</evidence>
<name>O02421_BDECA</name>
<dbReference type="InterPro" id="IPR001888">
    <property type="entry name" value="Transposase_1"/>
</dbReference>
<accession>O02421</accession>
<dbReference type="AlphaFoldDB" id="O02421"/>
<feature type="non-terminal residue" evidence="1">
    <location>
        <position position="155"/>
    </location>
</feature>
<dbReference type="PANTHER" id="PTHR46060:SF1">
    <property type="entry name" value="MARINER MOS1 TRANSPOSASE-LIKE PROTEIN"/>
    <property type="match status" value="1"/>
</dbReference>